<dbReference type="CDD" id="cd20175">
    <property type="entry name" value="ThyX"/>
    <property type="match status" value="1"/>
</dbReference>
<dbReference type="RefSeq" id="WP_181339309.1">
    <property type="nucleotide sequence ID" value="NZ_JAAKDE010000009.1"/>
</dbReference>
<dbReference type="EC" id="2.1.1.148" evidence="1"/>
<keyword evidence="1" id="KW-0521">NADP</keyword>
<dbReference type="PROSITE" id="PS51331">
    <property type="entry name" value="THYX"/>
    <property type="match status" value="1"/>
</dbReference>
<evidence type="ECO:0000313" key="3">
    <source>
        <dbReference type="Proteomes" id="UP000657177"/>
    </source>
</evidence>
<dbReference type="GO" id="GO:0050660">
    <property type="term" value="F:flavin adenine dinucleotide binding"/>
    <property type="evidence" value="ECO:0007669"/>
    <property type="project" value="UniProtKB-UniRule"/>
</dbReference>
<dbReference type="Proteomes" id="UP000657177">
    <property type="component" value="Unassembled WGS sequence"/>
</dbReference>
<feature type="binding site" description="in other chain" evidence="1">
    <location>
        <position position="141"/>
    </location>
    <ligand>
        <name>dUMP</name>
        <dbReference type="ChEBI" id="CHEBI:246422"/>
        <note>ligand shared between dimeric partners</note>
    </ligand>
</feature>
<reference evidence="2" key="1">
    <citation type="submission" date="2020-06" db="EMBL/GenBank/DDBJ databases">
        <title>Novel chitinolytic bacterium.</title>
        <authorList>
            <person name="Ungkulpasvich U."/>
            <person name="Kosugi A."/>
            <person name="Uke A."/>
        </authorList>
    </citation>
    <scope>NUCLEOTIDE SEQUENCE</scope>
    <source>
        <strain evidence="2">UUS1-1</strain>
    </source>
</reference>
<keyword evidence="1 2" id="KW-0808">Transferase</keyword>
<feature type="active site" description="Involved in ionization of N3 of dUMP, leading to its activation" evidence="1">
    <location>
        <position position="168"/>
    </location>
</feature>
<evidence type="ECO:0000256" key="1">
    <source>
        <dbReference type="HAMAP-Rule" id="MF_01408"/>
    </source>
</evidence>
<dbReference type="GO" id="GO:0006235">
    <property type="term" value="P:dTTP biosynthetic process"/>
    <property type="evidence" value="ECO:0007669"/>
    <property type="project" value="UniProtKB-UniRule"/>
</dbReference>
<dbReference type="AlphaFoldDB" id="A0A8J6HWY3"/>
<comment type="similarity">
    <text evidence="1">Belongs to the thymidylate synthase ThyX family.</text>
</comment>
<feature type="binding site" evidence="1">
    <location>
        <begin position="79"/>
        <end position="81"/>
    </location>
    <ligand>
        <name>FAD</name>
        <dbReference type="ChEBI" id="CHEBI:57692"/>
        <note>ligand shared between neighboring subunits</note>
    </ligand>
</feature>
<feature type="binding site" evidence="1">
    <location>
        <begin position="76"/>
        <end position="79"/>
    </location>
    <ligand>
        <name>dUMP</name>
        <dbReference type="ChEBI" id="CHEBI:246422"/>
        <note>ligand shared between dimeric partners</note>
    </ligand>
</feature>
<feature type="binding site" evidence="1">
    <location>
        <position position="87"/>
    </location>
    <ligand>
        <name>FAD</name>
        <dbReference type="ChEBI" id="CHEBI:57692"/>
        <note>ligand shared between neighboring subunits</note>
    </ligand>
</feature>
<comment type="catalytic activity">
    <reaction evidence="1">
        <text>dUMP + (6R)-5,10-methylene-5,6,7,8-tetrahydrofolate + NADPH + H(+) = dTMP + (6S)-5,6,7,8-tetrahydrofolate + NADP(+)</text>
        <dbReference type="Rhea" id="RHEA:29043"/>
        <dbReference type="ChEBI" id="CHEBI:15378"/>
        <dbReference type="ChEBI" id="CHEBI:15636"/>
        <dbReference type="ChEBI" id="CHEBI:57453"/>
        <dbReference type="ChEBI" id="CHEBI:57783"/>
        <dbReference type="ChEBI" id="CHEBI:58349"/>
        <dbReference type="ChEBI" id="CHEBI:63528"/>
        <dbReference type="ChEBI" id="CHEBI:246422"/>
        <dbReference type="EC" id="2.1.1.148"/>
    </reaction>
</comment>
<dbReference type="UniPathway" id="UPA00575"/>
<feature type="binding site" description="in other chain" evidence="1">
    <location>
        <begin position="87"/>
        <end position="91"/>
    </location>
    <ligand>
        <name>dUMP</name>
        <dbReference type="ChEBI" id="CHEBI:246422"/>
        <note>ligand shared between dimeric partners</note>
    </ligand>
</feature>
<keyword evidence="1 2" id="KW-0489">Methyltransferase</keyword>
<dbReference type="GO" id="GO:0032259">
    <property type="term" value="P:methylation"/>
    <property type="evidence" value="ECO:0007669"/>
    <property type="project" value="UniProtKB-KW"/>
</dbReference>
<dbReference type="GO" id="GO:0004799">
    <property type="term" value="F:thymidylate synthase activity"/>
    <property type="evidence" value="ECO:0007669"/>
    <property type="project" value="TreeGrafter"/>
</dbReference>
<keyword evidence="1" id="KW-0545">Nucleotide biosynthesis</keyword>
<dbReference type="Gene3D" id="3.30.1360.170">
    <property type="match status" value="1"/>
</dbReference>
<comment type="cofactor">
    <cofactor evidence="1">
        <name>FAD</name>
        <dbReference type="ChEBI" id="CHEBI:57692"/>
    </cofactor>
    <text evidence="1">Binds 4 FAD per tetramer. Each FAD binding site is formed by three monomers.</text>
</comment>
<dbReference type="HAMAP" id="MF_01408">
    <property type="entry name" value="ThyX"/>
    <property type="match status" value="1"/>
</dbReference>
<comment type="caution">
    <text evidence="2">The sequence shown here is derived from an EMBL/GenBank/DDBJ whole genome shotgun (WGS) entry which is preliminary data.</text>
</comment>
<dbReference type="PANTHER" id="PTHR34934:SF1">
    <property type="entry name" value="FLAVIN-DEPENDENT THYMIDYLATE SYNTHASE"/>
    <property type="match status" value="1"/>
</dbReference>
<dbReference type="GO" id="GO:0050797">
    <property type="term" value="F:thymidylate synthase (FAD) activity"/>
    <property type="evidence" value="ECO:0007669"/>
    <property type="project" value="UniProtKB-UniRule"/>
</dbReference>
<dbReference type="InterPro" id="IPR036098">
    <property type="entry name" value="Thymidylate_synthase_ThyX_sf"/>
</dbReference>
<comment type="subunit">
    <text evidence="1">Homotetramer.</text>
</comment>
<feature type="binding site" evidence="1">
    <location>
        <position position="163"/>
    </location>
    <ligand>
        <name>FAD</name>
        <dbReference type="ChEBI" id="CHEBI:57692"/>
        <note>ligand shared between neighboring subunits</note>
    </ligand>
</feature>
<gene>
    <name evidence="1" type="primary">thyX</name>
    <name evidence="2" type="ORF">G5B42_04755</name>
</gene>
<feature type="binding site" evidence="1">
    <location>
        <begin position="157"/>
        <end position="159"/>
    </location>
    <ligand>
        <name>FAD</name>
        <dbReference type="ChEBI" id="CHEBI:57692"/>
        <note>ligand shared between neighboring subunits</note>
    </ligand>
</feature>
<keyword evidence="1" id="KW-0274">FAD</keyword>
<keyword evidence="3" id="KW-1185">Reference proteome</keyword>
<dbReference type="SUPFAM" id="SSF69796">
    <property type="entry name" value="Thymidylate synthase-complementing protein Thy1"/>
    <property type="match status" value="1"/>
</dbReference>
<comment type="function">
    <text evidence="1">Catalyzes the reductive methylation of 2'-deoxyuridine-5'-monophosphate (dUMP) to 2'-deoxythymidine-5'-monophosphate (dTMP) while utilizing 5,10-methylenetetrahydrofolate (mTHF) as the methyl donor, and NADPH and FADH(2) as the reductant.</text>
</comment>
<dbReference type="Pfam" id="PF02511">
    <property type="entry name" value="Thy1"/>
    <property type="match status" value="1"/>
</dbReference>
<proteinExistence type="inferred from homology"/>
<feature type="binding site" evidence="1">
    <location>
        <position position="168"/>
    </location>
    <ligand>
        <name>dUMP</name>
        <dbReference type="ChEBI" id="CHEBI:246422"/>
        <note>ligand shared between dimeric partners</note>
    </ligand>
</feature>
<comment type="pathway">
    <text evidence="1">Pyrimidine metabolism; dTTP biosynthesis.</text>
</comment>
<accession>A0A8J6HWY3</accession>
<dbReference type="NCBIfam" id="TIGR02170">
    <property type="entry name" value="thyX"/>
    <property type="match status" value="1"/>
</dbReference>
<dbReference type="InterPro" id="IPR003669">
    <property type="entry name" value="Thymidylate_synthase_ThyX"/>
</dbReference>
<evidence type="ECO:0000313" key="2">
    <source>
        <dbReference type="EMBL" id="MBA2132852.1"/>
    </source>
</evidence>
<keyword evidence="1" id="KW-0285">Flavoprotein</keyword>
<name>A0A8J6HWY3_9FIRM</name>
<feature type="binding site" evidence="1">
    <location>
        <position position="55"/>
    </location>
    <ligand>
        <name>FAD</name>
        <dbReference type="ChEBI" id="CHEBI:57692"/>
        <note>ligand shared between neighboring subunits</note>
    </ligand>
</feature>
<protein>
    <recommendedName>
        <fullName evidence="1">Flavin-dependent thymidylate synthase</fullName>
        <shortName evidence="1">FDTS</shortName>
        <ecNumber evidence="1">2.1.1.148</ecNumber>
    </recommendedName>
    <alternativeName>
        <fullName evidence="1">FAD-dependent thymidylate synthase</fullName>
    </alternativeName>
    <alternativeName>
        <fullName evidence="1">Thymidylate synthase ThyX</fullName>
        <shortName evidence="1">TS</shortName>
        <shortName evidence="1">TSase</shortName>
    </alternativeName>
</protein>
<dbReference type="GO" id="GO:0006231">
    <property type="term" value="P:dTMP biosynthetic process"/>
    <property type="evidence" value="ECO:0007669"/>
    <property type="project" value="UniProtKB-UniRule"/>
</dbReference>
<dbReference type="PANTHER" id="PTHR34934">
    <property type="entry name" value="FLAVIN-DEPENDENT THYMIDYLATE SYNTHASE"/>
    <property type="match status" value="1"/>
</dbReference>
<dbReference type="EMBL" id="JAAKDE010000009">
    <property type="protein sequence ID" value="MBA2132852.1"/>
    <property type="molecule type" value="Genomic_DNA"/>
</dbReference>
<organism evidence="2 3">
    <name type="scientific">Capillibacterium thermochitinicola</name>
    <dbReference type="NCBI Taxonomy" id="2699427"/>
    <lineage>
        <taxon>Bacteria</taxon>
        <taxon>Bacillati</taxon>
        <taxon>Bacillota</taxon>
        <taxon>Capillibacterium</taxon>
    </lineage>
</organism>
<sequence length="229" mass="25706">MEVKLLSHTPEPERVVATAARLCYAPQAAEEVWAGFTPEKQQEFIDKLVDYGHLSPFEHVAFTFAITGVSRALSHQLVRHRIASYSQRSQRYVNEAAFAVVVPPTVAADPVAQEEFMRVIGQIQAGYNRLTALGIPKEDARYLLPNACQTQLIMTMNARSLLHFFSLRCCRRAQWEIRALAWKIRQEVIKVAPLLFREAGPACLVQGKCSEGAMTCGRPYTREEVDGEA</sequence>
<dbReference type="GO" id="GO:0070402">
    <property type="term" value="F:NADPH binding"/>
    <property type="evidence" value="ECO:0007669"/>
    <property type="project" value="TreeGrafter"/>
</dbReference>